<comment type="caution">
    <text evidence="2">The sequence shown here is derived from an EMBL/GenBank/DDBJ whole genome shotgun (WGS) entry which is preliminary data.</text>
</comment>
<accession>A0ABV0D140</accession>
<dbReference type="RefSeq" id="WP_346785093.1">
    <property type="nucleotide sequence ID" value="NZ_JBDLBR010000003.1"/>
</dbReference>
<dbReference type="InterPro" id="IPR041135">
    <property type="entry name" value="Nmad3"/>
</dbReference>
<organism evidence="2 3">
    <name type="scientific">Aurantiacibacter flavus</name>
    <dbReference type="NCBI Taxonomy" id="3145232"/>
    <lineage>
        <taxon>Bacteria</taxon>
        <taxon>Pseudomonadati</taxon>
        <taxon>Pseudomonadota</taxon>
        <taxon>Alphaproteobacteria</taxon>
        <taxon>Sphingomonadales</taxon>
        <taxon>Erythrobacteraceae</taxon>
        <taxon>Aurantiacibacter</taxon>
    </lineage>
</organism>
<dbReference type="EMBL" id="JBDLBR010000003">
    <property type="protein sequence ID" value="MEN7537650.1"/>
    <property type="molecule type" value="Genomic_DNA"/>
</dbReference>
<protein>
    <recommendedName>
        <fullName evidence="1">Nucleotide modification associated domain-containing protein</fullName>
    </recommendedName>
</protein>
<dbReference type="Proteomes" id="UP001484535">
    <property type="component" value="Unassembled WGS sequence"/>
</dbReference>
<gene>
    <name evidence="2" type="ORF">ABDJ38_10730</name>
</gene>
<evidence type="ECO:0000259" key="1">
    <source>
        <dbReference type="Pfam" id="PF18754"/>
    </source>
</evidence>
<evidence type="ECO:0000313" key="3">
    <source>
        <dbReference type="Proteomes" id="UP001484535"/>
    </source>
</evidence>
<evidence type="ECO:0000313" key="2">
    <source>
        <dbReference type="EMBL" id="MEN7537650.1"/>
    </source>
</evidence>
<feature type="domain" description="Nucleotide modification associated" evidence="1">
    <location>
        <begin position="2"/>
        <end position="225"/>
    </location>
</feature>
<reference evidence="2 3" key="1">
    <citation type="submission" date="2024-05" db="EMBL/GenBank/DDBJ databases">
        <authorList>
            <person name="Park S."/>
        </authorList>
    </citation>
    <scope>NUCLEOTIDE SEQUENCE [LARGE SCALE GENOMIC DNA]</scope>
    <source>
        <strain evidence="2 3">DGU5</strain>
    </source>
</reference>
<dbReference type="Pfam" id="PF18754">
    <property type="entry name" value="Nmad3"/>
    <property type="match status" value="1"/>
</dbReference>
<name>A0ABV0D140_9SPHN</name>
<sequence>MRIVFSRKGFDSASGGGPSPIVAGRPVTLPIPAGEGLSQTTYGVLGLGDHAVKASRGRLGAESLCHHDPMFRDDGQALLGQCGAAQTHLANHGVGAGDVFLFFGLFREEGGKPHHRLFGYLHVDQVLPLATIDPARKAELAALGFPHALGLHASNGNDTLYRGRGRQASRASSRLRLTEEGASPTNWHVPEWLAEVGLSYHDNPARWTTPGRLKSVSRGQEFVTDVGAREDALRWIAAIVAEITD</sequence>
<keyword evidence="3" id="KW-1185">Reference proteome</keyword>
<proteinExistence type="predicted"/>